<dbReference type="EMBL" id="DMND01000207">
    <property type="protein sequence ID" value="HAN29038.1"/>
    <property type="molecule type" value="Genomic_DNA"/>
</dbReference>
<organism evidence="2 3">
    <name type="scientific">Haliea salexigens</name>
    <dbReference type="NCBI Taxonomy" id="287487"/>
    <lineage>
        <taxon>Bacteria</taxon>
        <taxon>Pseudomonadati</taxon>
        <taxon>Pseudomonadota</taxon>
        <taxon>Gammaproteobacteria</taxon>
        <taxon>Cellvibrionales</taxon>
        <taxon>Halieaceae</taxon>
        <taxon>Haliea</taxon>
    </lineage>
</organism>
<sequence>MKYIFVAALLASVAACSNEQVYSAVQQNRQLECSKLPQPEYEECMRETGMSYDEYERKRQELLKDDQPATRVTR</sequence>
<gene>
    <name evidence="2" type="ORF">DCP75_15205</name>
</gene>
<dbReference type="PROSITE" id="PS51257">
    <property type="entry name" value="PROKAR_LIPOPROTEIN"/>
    <property type="match status" value="1"/>
</dbReference>
<name>A0A3C1KRB4_9GAMM</name>
<comment type="caution">
    <text evidence="2">The sequence shown here is derived from an EMBL/GenBank/DDBJ whole genome shotgun (WGS) entry which is preliminary data.</text>
</comment>
<dbReference type="Proteomes" id="UP000259273">
    <property type="component" value="Unassembled WGS sequence"/>
</dbReference>
<protein>
    <recommendedName>
        <fullName evidence="4">Lipoprotein</fullName>
    </recommendedName>
</protein>
<accession>A0A3C1KRB4</accession>
<dbReference type="AlphaFoldDB" id="A0A3C1KRB4"/>
<reference evidence="2 3" key="1">
    <citation type="journal article" date="2018" name="Nat. Biotechnol.">
        <title>A standardized bacterial taxonomy based on genome phylogeny substantially revises the tree of life.</title>
        <authorList>
            <person name="Parks D.H."/>
            <person name="Chuvochina M."/>
            <person name="Waite D.W."/>
            <person name="Rinke C."/>
            <person name="Skarshewski A."/>
            <person name="Chaumeil P.A."/>
            <person name="Hugenholtz P."/>
        </authorList>
    </citation>
    <scope>NUCLEOTIDE SEQUENCE [LARGE SCALE GENOMIC DNA]</scope>
    <source>
        <strain evidence="2">UBA9158</strain>
    </source>
</reference>
<dbReference type="STRING" id="1121937.GCA_000423125_03102"/>
<proteinExistence type="predicted"/>
<evidence type="ECO:0000313" key="2">
    <source>
        <dbReference type="EMBL" id="HAN29038.1"/>
    </source>
</evidence>
<keyword evidence="1" id="KW-0732">Signal</keyword>
<feature type="chain" id="PRO_5017834611" description="Lipoprotein" evidence="1">
    <location>
        <begin position="18"/>
        <end position="74"/>
    </location>
</feature>
<evidence type="ECO:0008006" key="4">
    <source>
        <dbReference type="Google" id="ProtNLM"/>
    </source>
</evidence>
<evidence type="ECO:0000313" key="3">
    <source>
        <dbReference type="Proteomes" id="UP000259273"/>
    </source>
</evidence>
<evidence type="ECO:0000256" key="1">
    <source>
        <dbReference type="SAM" id="SignalP"/>
    </source>
</evidence>
<feature type="signal peptide" evidence="1">
    <location>
        <begin position="1"/>
        <end position="17"/>
    </location>
</feature>
<dbReference type="RefSeq" id="WP_051230723.1">
    <property type="nucleotide sequence ID" value="NZ_JBLIAR010000016.1"/>
</dbReference>